<reference evidence="4 5" key="1">
    <citation type="submission" date="2012-01" db="EMBL/GenBank/DDBJ databases">
        <title>The Genome Sequence of Odoribacter laneus YIT 12061.</title>
        <authorList>
            <consortium name="The Broad Institute Genome Sequencing Platform"/>
            <person name="Earl A."/>
            <person name="Ward D."/>
            <person name="Feldgarden M."/>
            <person name="Gevers D."/>
            <person name="Morotomi M."/>
            <person name="Young S.K."/>
            <person name="Zeng Q."/>
            <person name="Gargeya S."/>
            <person name="Fitzgerald M."/>
            <person name="Haas B."/>
            <person name="Abouelleil A."/>
            <person name="Alvarado L."/>
            <person name="Arachchi H.M."/>
            <person name="Berlin A."/>
            <person name="Chapman S.B."/>
            <person name="Gearin G."/>
            <person name="Goldberg J."/>
            <person name="Griggs A."/>
            <person name="Gujja S."/>
            <person name="Hansen M."/>
            <person name="Heiman D."/>
            <person name="Howarth C."/>
            <person name="Larimer J."/>
            <person name="Lui A."/>
            <person name="MacDonald P.J.P."/>
            <person name="McCowen C."/>
            <person name="Montmayeur A."/>
            <person name="Murphy C."/>
            <person name="Neiman D."/>
            <person name="Pearson M."/>
            <person name="Priest M."/>
            <person name="Roberts A."/>
            <person name="Saif S."/>
            <person name="Shea T."/>
            <person name="Sisk P."/>
            <person name="Stolte C."/>
            <person name="Sykes S."/>
            <person name="Wortman J."/>
            <person name="Nusbaum C."/>
            <person name="Birren B."/>
        </authorList>
    </citation>
    <scope>NUCLEOTIDE SEQUENCE [LARGE SCALE GENOMIC DNA]</scope>
    <source>
        <strain evidence="4 5">YIT 12061</strain>
    </source>
</reference>
<name>H1DIA0_9BACT</name>
<keyword evidence="1" id="KW-0805">Transcription regulation</keyword>
<keyword evidence="5" id="KW-1185">Reference proteome</keyword>
<dbReference type="Pfam" id="PF03965">
    <property type="entry name" value="Penicillinase_R"/>
    <property type="match status" value="1"/>
</dbReference>
<evidence type="ECO:0000313" key="5">
    <source>
        <dbReference type="Proteomes" id="UP000004892"/>
    </source>
</evidence>
<sequence>MSGFVRNYFANSYKDLVAFFAQKQKISATELKEIIDLIEEK</sequence>
<dbReference type="STRING" id="742817.HMPREF9449_02129"/>
<accession>H1DIA0</accession>
<keyword evidence="3" id="KW-0804">Transcription</keyword>
<organism evidence="4 5">
    <name type="scientific">Odoribacter laneus YIT 12061</name>
    <dbReference type="NCBI Taxonomy" id="742817"/>
    <lineage>
        <taxon>Bacteria</taxon>
        <taxon>Pseudomonadati</taxon>
        <taxon>Bacteroidota</taxon>
        <taxon>Bacteroidia</taxon>
        <taxon>Bacteroidales</taxon>
        <taxon>Odoribacteraceae</taxon>
        <taxon>Odoribacter</taxon>
    </lineage>
</organism>
<dbReference type="AlphaFoldDB" id="H1DIA0"/>
<evidence type="ECO:0000256" key="1">
    <source>
        <dbReference type="ARBA" id="ARBA00023015"/>
    </source>
</evidence>
<evidence type="ECO:0000256" key="3">
    <source>
        <dbReference type="ARBA" id="ARBA00023163"/>
    </source>
</evidence>
<evidence type="ECO:0000313" key="4">
    <source>
        <dbReference type="EMBL" id="EHP46512.1"/>
    </source>
</evidence>
<dbReference type="InterPro" id="IPR036390">
    <property type="entry name" value="WH_DNA-bd_sf"/>
</dbReference>
<gene>
    <name evidence="4" type="ORF">HMPREF9449_02129</name>
</gene>
<dbReference type="Proteomes" id="UP000004892">
    <property type="component" value="Unassembled WGS sequence"/>
</dbReference>
<dbReference type="InterPro" id="IPR005650">
    <property type="entry name" value="BlaI_family"/>
</dbReference>
<dbReference type="Gene3D" id="1.10.4040.10">
    <property type="entry name" value="Penicillinase repressor domain"/>
    <property type="match status" value="1"/>
</dbReference>
<evidence type="ECO:0000256" key="2">
    <source>
        <dbReference type="ARBA" id="ARBA00023125"/>
    </source>
</evidence>
<protein>
    <submittedName>
        <fullName evidence="4">Uncharacterized protein</fullName>
    </submittedName>
</protein>
<dbReference type="eggNOG" id="COG3682">
    <property type="taxonomic scope" value="Bacteria"/>
</dbReference>
<dbReference type="SUPFAM" id="SSF46785">
    <property type="entry name" value="Winged helix' DNA-binding domain"/>
    <property type="match status" value="1"/>
</dbReference>
<proteinExistence type="predicted"/>
<dbReference type="HOGENOM" id="CLU_3273600_0_0_10"/>
<dbReference type="GO" id="GO:0045892">
    <property type="term" value="P:negative regulation of DNA-templated transcription"/>
    <property type="evidence" value="ECO:0007669"/>
    <property type="project" value="InterPro"/>
</dbReference>
<dbReference type="EMBL" id="ADMC01000025">
    <property type="protein sequence ID" value="EHP46512.1"/>
    <property type="molecule type" value="Genomic_DNA"/>
</dbReference>
<comment type="caution">
    <text evidence="4">The sequence shown here is derived from an EMBL/GenBank/DDBJ whole genome shotgun (WGS) entry which is preliminary data.</text>
</comment>
<dbReference type="PATRIC" id="fig|742817.3.peg.2278"/>
<dbReference type="GO" id="GO:0003677">
    <property type="term" value="F:DNA binding"/>
    <property type="evidence" value="ECO:0007669"/>
    <property type="project" value="UniProtKB-KW"/>
</dbReference>
<keyword evidence="2" id="KW-0238">DNA-binding</keyword>